<dbReference type="SUPFAM" id="SSF55729">
    <property type="entry name" value="Acyl-CoA N-acyltransferases (Nat)"/>
    <property type="match status" value="1"/>
</dbReference>
<dbReference type="InterPro" id="IPR016890">
    <property type="entry name" value="UCP028520"/>
</dbReference>
<dbReference type="PANTHER" id="PTHR43877:SF2">
    <property type="entry name" value="AMINOALKYLPHOSPHONATE N-ACETYLTRANSFERASE-RELATED"/>
    <property type="match status" value="1"/>
</dbReference>
<protein>
    <submittedName>
        <fullName evidence="4">GNAT family N-acetyltransferase</fullName>
        <ecNumber evidence="4">2.3.1.-</ecNumber>
    </submittedName>
</protein>
<keyword evidence="1 4" id="KW-0808">Transferase</keyword>
<dbReference type="PANTHER" id="PTHR43877">
    <property type="entry name" value="AMINOALKYLPHOSPHONATE N-ACETYLTRANSFERASE-RELATED-RELATED"/>
    <property type="match status" value="1"/>
</dbReference>
<dbReference type="PIRSF" id="PIRSF028520">
    <property type="entry name" value="UCP028520"/>
    <property type="match status" value="1"/>
</dbReference>
<sequence length="181" mass="20004">MRKEAPQPIVADELSNGRPLSVAMLALNNAHAQELSWLEPARLEHLVAQAFQARRIGNLDAFMLALDQDADYDSPNFLWFRDRHARFVYVDRIVVAGSARGLGCARRLYHDLFEQAGKAGHDRVVCEVNTRPPNPVSDAFHAALGFVEVGRASIHEGRKTVRYLSRPLPYAALAGGSASTE</sequence>
<dbReference type="CDD" id="cd04301">
    <property type="entry name" value="NAT_SF"/>
    <property type="match status" value="1"/>
</dbReference>
<dbReference type="GO" id="GO:0016747">
    <property type="term" value="F:acyltransferase activity, transferring groups other than amino-acyl groups"/>
    <property type="evidence" value="ECO:0007669"/>
    <property type="project" value="InterPro"/>
</dbReference>
<feature type="domain" description="N-acetyltransferase" evidence="3">
    <location>
        <begin position="15"/>
        <end position="169"/>
    </location>
</feature>
<evidence type="ECO:0000313" key="4">
    <source>
        <dbReference type="EMBL" id="QWG13271.1"/>
    </source>
</evidence>
<dbReference type="EMBL" id="CP076134">
    <property type="protein sequence ID" value="QWG13271.1"/>
    <property type="molecule type" value="Genomic_DNA"/>
</dbReference>
<dbReference type="Gene3D" id="3.40.630.30">
    <property type="match status" value="1"/>
</dbReference>
<dbReference type="AlphaFoldDB" id="A0A975NEV9"/>
<evidence type="ECO:0000259" key="3">
    <source>
        <dbReference type="PROSITE" id="PS51186"/>
    </source>
</evidence>
<dbReference type="InterPro" id="IPR000182">
    <property type="entry name" value="GNAT_dom"/>
</dbReference>
<name>A0A975NEV9_9BRAD</name>
<dbReference type="Pfam" id="PF00583">
    <property type="entry name" value="Acetyltransf_1"/>
    <property type="match status" value="1"/>
</dbReference>
<dbReference type="PROSITE" id="PS51186">
    <property type="entry name" value="GNAT"/>
    <property type="match status" value="1"/>
</dbReference>
<dbReference type="Proteomes" id="UP000680839">
    <property type="component" value="Chromosome"/>
</dbReference>
<dbReference type="InterPro" id="IPR016181">
    <property type="entry name" value="Acyl_CoA_acyltransferase"/>
</dbReference>
<dbReference type="InterPro" id="IPR050832">
    <property type="entry name" value="Bact_Acetyltransf"/>
</dbReference>
<dbReference type="EC" id="2.3.1.-" evidence="4"/>
<evidence type="ECO:0000313" key="5">
    <source>
        <dbReference type="Proteomes" id="UP000680839"/>
    </source>
</evidence>
<accession>A0A975NEV9</accession>
<proteinExistence type="predicted"/>
<organism evidence="4 5">
    <name type="scientific">Bradyrhizobium sediminis</name>
    <dbReference type="NCBI Taxonomy" id="2840469"/>
    <lineage>
        <taxon>Bacteria</taxon>
        <taxon>Pseudomonadati</taxon>
        <taxon>Pseudomonadota</taxon>
        <taxon>Alphaproteobacteria</taxon>
        <taxon>Hyphomicrobiales</taxon>
        <taxon>Nitrobacteraceae</taxon>
        <taxon>Bradyrhizobium</taxon>
    </lineage>
</organism>
<dbReference type="RefSeq" id="WP_215622006.1">
    <property type="nucleotide sequence ID" value="NZ_CP076134.1"/>
</dbReference>
<evidence type="ECO:0000256" key="1">
    <source>
        <dbReference type="ARBA" id="ARBA00022679"/>
    </source>
</evidence>
<evidence type="ECO:0000256" key="2">
    <source>
        <dbReference type="ARBA" id="ARBA00023315"/>
    </source>
</evidence>
<gene>
    <name evidence="4" type="ORF">KMZ29_00495</name>
</gene>
<reference evidence="4" key="1">
    <citation type="submission" date="2021-06" db="EMBL/GenBank/DDBJ databases">
        <title>Bradyrhizobium sp. S2-20-1 Genome sequencing.</title>
        <authorList>
            <person name="Jin L."/>
        </authorList>
    </citation>
    <scope>NUCLEOTIDE SEQUENCE</scope>
    <source>
        <strain evidence="4">S2-20-1</strain>
    </source>
</reference>
<keyword evidence="2 4" id="KW-0012">Acyltransferase</keyword>